<dbReference type="PANTHER" id="PTHR46033">
    <property type="entry name" value="PROTEIN MAIN-LIKE 2"/>
    <property type="match status" value="1"/>
</dbReference>
<feature type="region of interest" description="Disordered" evidence="1">
    <location>
        <begin position="411"/>
        <end position="507"/>
    </location>
</feature>
<evidence type="ECO:0000259" key="2">
    <source>
        <dbReference type="Pfam" id="PF10536"/>
    </source>
</evidence>
<feature type="compositionally biased region" description="Polar residues" evidence="1">
    <location>
        <begin position="494"/>
        <end position="507"/>
    </location>
</feature>
<gene>
    <name evidence="3" type="ORF">PVK06_032315</name>
</gene>
<dbReference type="InterPro" id="IPR044824">
    <property type="entry name" value="MAIN-like"/>
</dbReference>
<proteinExistence type="predicted"/>
<dbReference type="PANTHER" id="PTHR46033:SF8">
    <property type="entry name" value="PROTEIN MAINTENANCE OF MERISTEMS-LIKE"/>
    <property type="match status" value="1"/>
</dbReference>
<feature type="domain" description="Aminotransferase-like plant mobile" evidence="2">
    <location>
        <begin position="98"/>
        <end position="348"/>
    </location>
</feature>
<comment type="caution">
    <text evidence="3">The sequence shown here is derived from an EMBL/GenBank/DDBJ whole genome shotgun (WGS) entry which is preliminary data.</text>
</comment>
<protein>
    <recommendedName>
        <fullName evidence="2">Aminotransferase-like plant mobile domain-containing protein</fullName>
    </recommendedName>
</protein>
<evidence type="ECO:0000313" key="3">
    <source>
        <dbReference type="EMBL" id="KAK5804664.1"/>
    </source>
</evidence>
<reference evidence="3 4" key="1">
    <citation type="submission" date="2023-03" db="EMBL/GenBank/DDBJ databases">
        <title>WGS of Gossypium arboreum.</title>
        <authorList>
            <person name="Yu D."/>
        </authorList>
    </citation>
    <scope>NUCLEOTIDE SEQUENCE [LARGE SCALE GENOMIC DNA]</scope>
    <source>
        <tissue evidence="3">Leaf</tissue>
    </source>
</reference>
<organism evidence="3 4">
    <name type="scientific">Gossypium arboreum</name>
    <name type="common">Tree cotton</name>
    <name type="synonym">Gossypium nanking</name>
    <dbReference type="NCBI Taxonomy" id="29729"/>
    <lineage>
        <taxon>Eukaryota</taxon>
        <taxon>Viridiplantae</taxon>
        <taxon>Streptophyta</taxon>
        <taxon>Embryophyta</taxon>
        <taxon>Tracheophyta</taxon>
        <taxon>Spermatophyta</taxon>
        <taxon>Magnoliopsida</taxon>
        <taxon>eudicotyledons</taxon>
        <taxon>Gunneridae</taxon>
        <taxon>Pentapetalae</taxon>
        <taxon>rosids</taxon>
        <taxon>malvids</taxon>
        <taxon>Malvales</taxon>
        <taxon>Malvaceae</taxon>
        <taxon>Malvoideae</taxon>
        <taxon>Gossypium</taxon>
    </lineage>
</organism>
<accession>A0ABR0NU39</accession>
<dbReference type="Pfam" id="PF10536">
    <property type="entry name" value="PMD"/>
    <property type="match status" value="2"/>
</dbReference>
<dbReference type="InterPro" id="IPR019557">
    <property type="entry name" value="AminoTfrase-like_pln_mobile"/>
</dbReference>
<sequence length="507" mass="58307">MVTLDGYRVLRLRCHFPKYDLDERIMPYLRLAGFGDIALIWRFDLRPNLLSALVERWCMETHTFIMPCGECTITLQDVAMQLGLQVDGDVVTGRSKVLEPSVEVMYAARAYIMQLIGGVLLPNNTSNRVHLKYLPLLEDFSRTGSYSWGSAVLAALYYELCRATKHGVSNMAGCLGLLQYWTLYRMPFQAVVRHQPYSWPLINRWTTSPGIGASQTLIIYRQMIEAYAGEKLLWMPYFAVNIATLIPQRVHAEARMWCIKMPVLNFSTVEWYNGDRLMRQFGCKQFVPVEPQQFADVHGKTMQGRHTLDWSVEHQCYVALWNTRYYRRPEMHSCMFDFSSLTDYMQWYMNRWRVYLYGGQLTIVPGHGYRRGNQPTVEVEDQHMAEPDSEDQVLNTSKQWVDIFCDESQSSSYNPDMGGSSSYHPNMGGSSSYHPNIGSSSPFDLEQPPTSVDMFGNNMYSTPPQATIDPIANPSDVYNTPQRPPRQRRPVNCYTPNDDTTPGSFQF</sequence>
<name>A0ABR0NU39_GOSAR</name>
<keyword evidence="4" id="KW-1185">Reference proteome</keyword>
<feature type="domain" description="Aminotransferase-like plant mobile" evidence="2">
    <location>
        <begin position="33"/>
        <end position="95"/>
    </location>
</feature>
<evidence type="ECO:0000256" key="1">
    <source>
        <dbReference type="SAM" id="MobiDB-lite"/>
    </source>
</evidence>
<feature type="compositionally biased region" description="Polar residues" evidence="1">
    <location>
        <begin position="411"/>
        <end position="442"/>
    </location>
</feature>
<dbReference type="EMBL" id="JARKNE010000009">
    <property type="protein sequence ID" value="KAK5804664.1"/>
    <property type="molecule type" value="Genomic_DNA"/>
</dbReference>
<dbReference type="Proteomes" id="UP001358586">
    <property type="component" value="Chromosome 9"/>
</dbReference>
<evidence type="ECO:0000313" key="4">
    <source>
        <dbReference type="Proteomes" id="UP001358586"/>
    </source>
</evidence>